<evidence type="ECO:0000313" key="8">
    <source>
        <dbReference type="Proteomes" id="UP000189761"/>
    </source>
</evidence>
<feature type="transmembrane region" description="Helical" evidence="6">
    <location>
        <begin position="122"/>
        <end position="143"/>
    </location>
</feature>
<feature type="transmembrane region" description="Helical" evidence="6">
    <location>
        <begin position="230"/>
        <end position="249"/>
    </location>
</feature>
<evidence type="ECO:0000313" key="7">
    <source>
        <dbReference type="EMBL" id="OOP66249.1"/>
    </source>
</evidence>
<evidence type="ECO:0000256" key="1">
    <source>
        <dbReference type="ARBA" id="ARBA00004651"/>
    </source>
</evidence>
<feature type="transmembrane region" description="Helical" evidence="6">
    <location>
        <begin position="16"/>
        <end position="36"/>
    </location>
</feature>
<evidence type="ECO:0000256" key="5">
    <source>
        <dbReference type="ARBA" id="ARBA00023136"/>
    </source>
</evidence>
<proteinExistence type="predicted"/>
<feature type="transmembrane region" description="Helical" evidence="6">
    <location>
        <begin position="48"/>
        <end position="67"/>
    </location>
</feature>
<feature type="transmembrane region" description="Helical" evidence="6">
    <location>
        <begin position="155"/>
        <end position="178"/>
    </location>
</feature>
<keyword evidence="5 6" id="KW-0472">Membrane</keyword>
<dbReference type="EMBL" id="MTLA01000343">
    <property type="protein sequence ID" value="OOP66249.1"/>
    <property type="molecule type" value="Genomic_DNA"/>
</dbReference>
<comment type="caution">
    <text evidence="7">The sequence shown here is derived from an EMBL/GenBank/DDBJ whole genome shotgun (WGS) entry which is preliminary data.</text>
</comment>
<feature type="transmembrane region" description="Helical" evidence="6">
    <location>
        <begin position="79"/>
        <end position="102"/>
    </location>
</feature>
<dbReference type="Proteomes" id="UP000189761">
    <property type="component" value="Unassembled WGS sequence"/>
</dbReference>
<dbReference type="GO" id="GO:0005886">
    <property type="term" value="C:plasma membrane"/>
    <property type="evidence" value="ECO:0007669"/>
    <property type="project" value="UniProtKB-SubCell"/>
</dbReference>
<keyword evidence="4 6" id="KW-1133">Transmembrane helix</keyword>
<evidence type="ECO:0000256" key="4">
    <source>
        <dbReference type="ARBA" id="ARBA00022989"/>
    </source>
</evidence>
<sequence length="264" mass="30426">MNNEHMEHFKITIVEPFLLIPFILLFFLYLIACIVSNRHYKRWSYLRIFYWALGILCMATIAVGPLAKSVHKDFTAHMFGHLLLGMVAPLLILLSAPMTLFLRTLRVKHARYITKVLKSFPIRLICDPLTASLLNVGGLWLLYTTNLFSQMHQNLLLYLFIHLHVFIAGYVYTAAFIYIDPIPHRTSYMYRAIIMIISMASHGVLSKYIYAHPPNGVTTTQAEIGGMIMYYGGDLVDIILIYIFCLQWYKSAKIKSNLVKQVNI</sequence>
<comment type="subcellular location">
    <subcellularLocation>
        <location evidence="1">Cell membrane</location>
        <topology evidence="1">Multi-pass membrane protein</topology>
    </subcellularLocation>
</comment>
<dbReference type="InterPro" id="IPR019108">
    <property type="entry name" value="Caa3_assmbl_CtaG-rel"/>
</dbReference>
<gene>
    <name evidence="7" type="ORF">BWZ43_22020</name>
</gene>
<evidence type="ECO:0008006" key="9">
    <source>
        <dbReference type="Google" id="ProtNLM"/>
    </source>
</evidence>
<name>A0A8E2LDL5_9BACI</name>
<protein>
    <recommendedName>
        <fullName evidence="9">Cytochrome c oxidase assembly protein</fullName>
    </recommendedName>
</protein>
<evidence type="ECO:0000256" key="2">
    <source>
        <dbReference type="ARBA" id="ARBA00022475"/>
    </source>
</evidence>
<dbReference type="Pfam" id="PF09678">
    <property type="entry name" value="Caa3_CtaG"/>
    <property type="match status" value="1"/>
</dbReference>
<dbReference type="RefSeq" id="WP_078111215.1">
    <property type="nucleotide sequence ID" value="NZ_CP065424.1"/>
</dbReference>
<feature type="transmembrane region" description="Helical" evidence="6">
    <location>
        <begin position="190"/>
        <end position="210"/>
    </location>
</feature>
<accession>A0A8E2LDL5</accession>
<keyword evidence="8" id="KW-1185">Reference proteome</keyword>
<dbReference type="AlphaFoldDB" id="A0A8E2LDL5"/>
<keyword evidence="2" id="KW-1003">Cell membrane</keyword>
<evidence type="ECO:0000256" key="3">
    <source>
        <dbReference type="ARBA" id="ARBA00022692"/>
    </source>
</evidence>
<reference evidence="7 8" key="1">
    <citation type="submission" date="2017-01" db="EMBL/GenBank/DDBJ databases">
        <title>Draft genome sequence of Bacillus oleronius.</title>
        <authorList>
            <person name="Allam M."/>
        </authorList>
    </citation>
    <scope>NUCLEOTIDE SEQUENCE [LARGE SCALE GENOMIC DNA]</scope>
    <source>
        <strain evidence="7 8">DSM 9356</strain>
    </source>
</reference>
<keyword evidence="3 6" id="KW-0812">Transmembrane</keyword>
<organism evidence="7 8">
    <name type="scientific">Heyndrickxia oleronia</name>
    <dbReference type="NCBI Taxonomy" id="38875"/>
    <lineage>
        <taxon>Bacteria</taxon>
        <taxon>Bacillati</taxon>
        <taxon>Bacillota</taxon>
        <taxon>Bacilli</taxon>
        <taxon>Bacillales</taxon>
        <taxon>Bacillaceae</taxon>
        <taxon>Heyndrickxia</taxon>
    </lineage>
</organism>
<evidence type="ECO:0000256" key="6">
    <source>
        <dbReference type="SAM" id="Phobius"/>
    </source>
</evidence>